<dbReference type="Proteomes" id="UP000239415">
    <property type="component" value="Unassembled WGS sequence"/>
</dbReference>
<gene>
    <name evidence="1" type="ORF">CLV67_11780</name>
</gene>
<evidence type="ECO:0000313" key="2">
    <source>
        <dbReference type="Proteomes" id="UP000239415"/>
    </source>
</evidence>
<dbReference type="Gene3D" id="1.10.1780.10">
    <property type="entry name" value="Clp, N-terminal domain"/>
    <property type="match status" value="1"/>
</dbReference>
<sequence>MAHGQTRRAAAIPRFSSMAVTFTGDDRFPAVLATARAAARDELGTVHLLAGMAGAAPDVAALLDAFDVTPVVIRTVLRERVIGDGPAPPVAAIVRGHATLPLTAGVRAALVRCAAYHSGTRTSRQLLATILDDPGTGAVTLLRFCGADVEAVRRALRTGQPPTRVERLPLALRPVRDRLIGRQRYRGRGLRDFLMSVVTRATVDYAAAPVLWASLEADDMAKRLGRPARTDDVLLAMVSTFQVAEAYPHLASGAAGLYDGTRAMLAALDPDELAAAVAAETGDDEVPLKSLLKAGPGWPRDTDALLRAITGYPGTRAGRVLRALGWDPRKPASALAGTARAA</sequence>
<accession>A0A2T0K342</accession>
<proteinExistence type="predicted"/>
<dbReference type="AlphaFoldDB" id="A0A2T0K342"/>
<comment type="caution">
    <text evidence="1">The sequence shown here is derived from an EMBL/GenBank/DDBJ whole genome shotgun (WGS) entry which is preliminary data.</text>
</comment>
<name>A0A2T0K342_9ACTN</name>
<protein>
    <submittedName>
        <fullName evidence="1">ClpA/ClpB-like protein</fullName>
    </submittedName>
</protein>
<evidence type="ECO:0000313" key="1">
    <source>
        <dbReference type="EMBL" id="PRX17023.1"/>
    </source>
</evidence>
<dbReference type="InterPro" id="IPR036628">
    <property type="entry name" value="Clp_N_dom_sf"/>
</dbReference>
<organism evidence="1 2">
    <name type="scientific">Actinoplanes italicus</name>
    <dbReference type="NCBI Taxonomy" id="113567"/>
    <lineage>
        <taxon>Bacteria</taxon>
        <taxon>Bacillati</taxon>
        <taxon>Actinomycetota</taxon>
        <taxon>Actinomycetes</taxon>
        <taxon>Micromonosporales</taxon>
        <taxon>Micromonosporaceae</taxon>
        <taxon>Actinoplanes</taxon>
    </lineage>
</organism>
<keyword evidence="2" id="KW-1185">Reference proteome</keyword>
<reference evidence="1 2" key="1">
    <citation type="submission" date="2018-03" db="EMBL/GenBank/DDBJ databases">
        <title>Genomic Encyclopedia of Archaeal and Bacterial Type Strains, Phase II (KMG-II): from individual species to whole genera.</title>
        <authorList>
            <person name="Goeker M."/>
        </authorList>
    </citation>
    <scope>NUCLEOTIDE SEQUENCE [LARGE SCALE GENOMIC DNA]</scope>
    <source>
        <strain evidence="1 2">DSM 43146</strain>
    </source>
</reference>
<dbReference type="EMBL" id="PVMZ01000017">
    <property type="protein sequence ID" value="PRX17023.1"/>
    <property type="molecule type" value="Genomic_DNA"/>
</dbReference>